<feature type="chain" id="PRO_5014386864" evidence="7">
    <location>
        <begin position="32"/>
        <end position="295"/>
    </location>
</feature>
<evidence type="ECO:0000256" key="1">
    <source>
        <dbReference type="ARBA" id="ARBA00004141"/>
    </source>
</evidence>
<keyword evidence="2" id="KW-0813">Transport</keyword>
<evidence type="ECO:0000256" key="3">
    <source>
        <dbReference type="ARBA" id="ARBA00022692"/>
    </source>
</evidence>
<feature type="transmembrane region" description="Helical" evidence="6">
    <location>
        <begin position="188"/>
        <end position="208"/>
    </location>
</feature>
<evidence type="ECO:0000313" key="9">
    <source>
        <dbReference type="Proteomes" id="UP000233180"/>
    </source>
</evidence>
<feature type="transmembrane region" description="Helical" evidence="6">
    <location>
        <begin position="115"/>
        <end position="134"/>
    </location>
</feature>
<proteinExistence type="predicted"/>
<evidence type="ECO:0000256" key="5">
    <source>
        <dbReference type="ARBA" id="ARBA00023136"/>
    </source>
</evidence>
<feature type="signal peptide" evidence="7">
    <location>
        <begin position="1"/>
        <end position="31"/>
    </location>
</feature>
<gene>
    <name evidence="8" type="primary">SLC35A4</name>
</gene>
<evidence type="ECO:0000256" key="6">
    <source>
        <dbReference type="SAM" id="Phobius"/>
    </source>
</evidence>
<keyword evidence="7" id="KW-0732">Signal</keyword>
<keyword evidence="5 6" id="KW-0472">Membrane</keyword>
<organism evidence="8 9">
    <name type="scientific">Rhinopithecus bieti</name>
    <name type="common">Black snub-nosed monkey</name>
    <name type="synonym">Pygathrix bieti</name>
    <dbReference type="NCBI Taxonomy" id="61621"/>
    <lineage>
        <taxon>Eukaryota</taxon>
        <taxon>Metazoa</taxon>
        <taxon>Chordata</taxon>
        <taxon>Craniata</taxon>
        <taxon>Vertebrata</taxon>
        <taxon>Euteleostomi</taxon>
        <taxon>Mammalia</taxon>
        <taxon>Eutheria</taxon>
        <taxon>Euarchontoglires</taxon>
        <taxon>Primates</taxon>
        <taxon>Haplorrhini</taxon>
        <taxon>Catarrhini</taxon>
        <taxon>Cercopithecidae</taxon>
        <taxon>Colobinae</taxon>
        <taxon>Rhinopithecus</taxon>
    </lineage>
</organism>
<dbReference type="Ensembl" id="ENSRBIT00000031978.1">
    <property type="protein sequence ID" value="ENSRBIP00000008374.1"/>
    <property type="gene ID" value="ENSRBIG00000028079.1"/>
</dbReference>
<evidence type="ECO:0000256" key="2">
    <source>
        <dbReference type="ARBA" id="ARBA00022597"/>
    </source>
</evidence>
<dbReference type="GO" id="GO:0015165">
    <property type="term" value="F:pyrimidine nucleotide-sugar transmembrane transporter activity"/>
    <property type="evidence" value="ECO:0007669"/>
    <property type="project" value="InterPro"/>
</dbReference>
<keyword evidence="9" id="KW-1185">Reference proteome</keyword>
<name>A0A2K6KAT4_RHIBE</name>
<dbReference type="STRING" id="61621.ENSRBIP00000008374"/>
<feature type="transmembrane region" description="Helical" evidence="6">
    <location>
        <begin position="275"/>
        <end position="292"/>
    </location>
</feature>
<feature type="transmembrane region" description="Helical" evidence="6">
    <location>
        <begin position="154"/>
        <end position="176"/>
    </location>
</feature>
<dbReference type="GO" id="GO:0000139">
    <property type="term" value="C:Golgi membrane"/>
    <property type="evidence" value="ECO:0007669"/>
    <property type="project" value="UniProtKB-SubCell"/>
</dbReference>
<dbReference type="PANTHER" id="PTHR10231">
    <property type="entry name" value="NUCLEOTIDE-SUGAR TRANSMEMBRANE TRANSPORTER"/>
    <property type="match status" value="1"/>
</dbReference>
<reference evidence="8" key="3">
    <citation type="submission" date="2025-09" db="UniProtKB">
        <authorList>
            <consortium name="Ensembl"/>
        </authorList>
    </citation>
    <scope>IDENTIFICATION</scope>
</reference>
<dbReference type="AlphaFoldDB" id="A0A2K6KAT4"/>
<feature type="transmembrane region" description="Helical" evidence="6">
    <location>
        <begin position="220"/>
        <end position="239"/>
    </location>
</feature>
<evidence type="ECO:0000256" key="7">
    <source>
        <dbReference type="SAM" id="SignalP"/>
    </source>
</evidence>
<keyword evidence="2" id="KW-0762">Sugar transport</keyword>
<dbReference type="OMA" id="YRIIIKR"/>
<evidence type="ECO:0000256" key="4">
    <source>
        <dbReference type="ARBA" id="ARBA00022989"/>
    </source>
</evidence>
<evidence type="ECO:0000313" key="8">
    <source>
        <dbReference type="Ensembl" id="ENSRBIP00000008374.1"/>
    </source>
</evidence>
<keyword evidence="4 6" id="KW-1133">Transmembrane helix</keyword>
<reference evidence="8" key="2">
    <citation type="submission" date="2025-08" db="UniProtKB">
        <authorList>
            <consortium name="Ensembl"/>
        </authorList>
    </citation>
    <scope>IDENTIFICATION</scope>
</reference>
<feature type="transmembrane region" description="Helical" evidence="6">
    <location>
        <begin position="251"/>
        <end position="269"/>
    </location>
</feature>
<feature type="transmembrane region" description="Helical" evidence="6">
    <location>
        <begin position="20"/>
        <end position="41"/>
    </location>
</feature>
<accession>A0A2K6KAT4</accession>
<dbReference type="GeneTree" id="ENSGT00950000182827"/>
<dbReference type="Pfam" id="PF04142">
    <property type="entry name" value="Nuc_sug_transp"/>
    <property type="match status" value="1"/>
</dbReference>
<dbReference type="Proteomes" id="UP000233180">
    <property type="component" value="Unassembled WGS sequence"/>
</dbReference>
<keyword evidence="3 6" id="KW-0812">Transmembrane</keyword>
<dbReference type="InterPro" id="IPR007271">
    <property type="entry name" value="Nuc_sug_transpt"/>
</dbReference>
<comment type="subcellular location">
    <subcellularLocation>
        <location evidence="1">Membrane</location>
        <topology evidence="1">Multi-pass membrane protein</topology>
    </subcellularLocation>
</comment>
<sequence length="295" mass="31452">MSVEDGGMPGLRRPRQARWTLMLLLSTALYAWPTPHMLALVPCGPAKSDKLCCYGRCSFRTMQPLLYALTNLVIYLQALHGRPAALQVLSNLKIGSTAVLYCLCLRHRLSVRQALALLLLMAAGACCAAGGLQVPGNTLPSPSPAAAASPMPLHITPLGLLLLILYCLISGLSSVYTELLMKRQRLPLALQNLFLYTFGVLLNLGLHAGGGPGPGLLEGFSGWAALVVLSQALNGLLMSAVMKHGSSITRLFVVSCSLVVNAVLSAVLLRLQLTAAFFLATLLIGLAMRLYYGSR</sequence>
<protein>
    <submittedName>
        <fullName evidence="8">Solute carrier family 35 member A4</fullName>
    </submittedName>
</protein>
<feature type="transmembrane region" description="Helical" evidence="6">
    <location>
        <begin position="84"/>
        <end position="103"/>
    </location>
</feature>
<reference evidence="8 9" key="1">
    <citation type="submission" date="2016-06" db="EMBL/GenBank/DDBJ databases">
        <title>Genome of Rhinopithecus bieti.</title>
        <authorList>
            <person name="Wu"/>
            <person name="C.-I. and Zhang"/>
            <person name="Y."/>
        </authorList>
    </citation>
    <scope>NUCLEOTIDE SEQUENCE</scope>
</reference>